<proteinExistence type="predicted"/>
<accession>A0A2A3YH75</accession>
<protein>
    <submittedName>
        <fullName evidence="1">Uncharacterized protein</fullName>
    </submittedName>
</protein>
<evidence type="ECO:0000313" key="1">
    <source>
        <dbReference type="EMBL" id="PCC39102.1"/>
    </source>
</evidence>
<comment type="caution">
    <text evidence="1">The sequence shown here is derived from an EMBL/GenBank/DDBJ whole genome shotgun (WGS) entry which is preliminary data.</text>
</comment>
<keyword evidence="2" id="KW-1185">Reference proteome</keyword>
<evidence type="ECO:0000313" key="2">
    <source>
        <dbReference type="Proteomes" id="UP000218598"/>
    </source>
</evidence>
<dbReference type="AlphaFoldDB" id="A0A2A3YH75"/>
<sequence length="72" mass="8091">MSTQAKLADLLLREAGRGGLWEWAMDERRSVSPAPWDEVAQRLAEVTDGDIKIGGAMLRRWVSDAEAKKRTH</sequence>
<gene>
    <name evidence="1" type="ORF">CIK66_10465</name>
</gene>
<dbReference type="EMBL" id="NRGR01000017">
    <property type="protein sequence ID" value="PCC39102.1"/>
    <property type="molecule type" value="Genomic_DNA"/>
</dbReference>
<name>A0A2A3YH75_9MICO</name>
<organism evidence="1 2">
    <name type="scientific">Brachybacterium alimentarium</name>
    <dbReference type="NCBI Taxonomy" id="47845"/>
    <lineage>
        <taxon>Bacteria</taxon>
        <taxon>Bacillati</taxon>
        <taxon>Actinomycetota</taxon>
        <taxon>Actinomycetes</taxon>
        <taxon>Micrococcales</taxon>
        <taxon>Dermabacteraceae</taxon>
        <taxon>Brachybacterium</taxon>
    </lineage>
</organism>
<reference evidence="1 2" key="1">
    <citation type="journal article" date="2017" name="Elife">
        <title>Extensive horizontal gene transfer in cheese-associated bacteria.</title>
        <authorList>
            <person name="Bonham K.S."/>
            <person name="Wolfe B.E."/>
            <person name="Dutton R.J."/>
        </authorList>
    </citation>
    <scope>NUCLEOTIDE SEQUENCE [LARGE SCALE GENOMIC DNA]</scope>
    <source>
        <strain evidence="1 2">341_9</strain>
    </source>
</reference>
<dbReference type="OrthoDB" id="9925309at2"/>
<dbReference type="RefSeq" id="WP_096197196.1">
    <property type="nucleotide sequence ID" value="NZ_NRGR01000017.1"/>
</dbReference>
<dbReference type="Proteomes" id="UP000218598">
    <property type="component" value="Unassembled WGS sequence"/>
</dbReference>